<comment type="similarity">
    <text evidence="1 3">Belongs to the short-chain dehydrogenases/reductases (SDR) family.</text>
</comment>
<gene>
    <name evidence="5" type="ORF">FDP22_07490</name>
</gene>
<keyword evidence="6" id="KW-1185">Reference proteome</keyword>
<protein>
    <submittedName>
        <fullName evidence="5">SDR family NAD(P)-dependent oxidoreductase</fullName>
    </submittedName>
</protein>
<dbReference type="PROSITE" id="PS00061">
    <property type="entry name" value="ADH_SHORT"/>
    <property type="match status" value="1"/>
</dbReference>
<dbReference type="InterPro" id="IPR020904">
    <property type="entry name" value="Sc_DH/Rdtase_CS"/>
</dbReference>
<dbReference type="PANTHER" id="PTHR44196">
    <property type="entry name" value="DEHYDROGENASE/REDUCTASE SDR FAMILY MEMBER 7B"/>
    <property type="match status" value="1"/>
</dbReference>
<sequence length="264" mass="27464">MTMGTALVTGASSGIGAIYADRLAQRGYDLLLVARNAERLSGLAARISGDHGVRVETQPADLRTAEGIAGVTRHLMNGGGVTMLVNSAGVAPRGSFLGSELADLSELVDLNVVALHDLTAAAAQTFATRRNGAIINISSAVALMPEHFNASYVASKAFVLGMTQALAADLSACNVRLQAVLPGLTRTEIFDRAGISLNAIDPEMLMEAAELVDAALAGFDLGETVTIPSLPDVGLWEEMERARTTLAPHLSLRTAAARFGLRAG</sequence>
<evidence type="ECO:0000256" key="2">
    <source>
        <dbReference type="ARBA" id="ARBA00023002"/>
    </source>
</evidence>
<evidence type="ECO:0000313" key="5">
    <source>
        <dbReference type="EMBL" id="QDL91643.1"/>
    </source>
</evidence>
<name>A0A5B8FZG1_9RHOB</name>
<evidence type="ECO:0000259" key="4">
    <source>
        <dbReference type="SMART" id="SM00822"/>
    </source>
</evidence>
<dbReference type="Gene3D" id="3.40.50.720">
    <property type="entry name" value="NAD(P)-binding Rossmann-like Domain"/>
    <property type="match status" value="1"/>
</dbReference>
<dbReference type="GO" id="GO:0016020">
    <property type="term" value="C:membrane"/>
    <property type="evidence" value="ECO:0007669"/>
    <property type="project" value="TreeGrafter"/>
</dbReference>
<dbReference type="PANTHER" id="PTHR44196:SF2">
    <property type="entry name" value="SHORT-CHAIN DEHYDROGENASE-RELATED"/>
    <property type="match status" value="1"/>
</dbReference>
<dbReference type="PRINTS" id="PR00080">
    <property type="entry name" value="SDRFAMILY"/>
</dbReference>
<dbReference type="CDD" id="cd05233">
    <property type="entry name" value="SDR_c"/>
    <property type="match status" value="1"/>
</dbReference>
<dbReference type="PIRSF" id="PIRSF000126">
    <property type="entry name" value="11-beta-HSD1"/>
    <property type="match status" value="1"/>
</dbReference>
<dbReference type="AlphaFoldDB" id="A0A5B8FZG1"/>
<dbReference type="InterPro" id="IPR057326">
    <property type="entry name" value="KR_dom"/>
</dbReference>
<dbReference type="Pfam" id="PF00106">
    <property type="entry name" value="adh_short"/>
    <property type="match status" value="1"/>
</dbReference>
<organism evidence="5 6">
    <name type="scientific">Paroceanicella profunda</name>
    <dbReference type="NCBI Taxonomy" id="2579971"/>
    <lineage>
        <taxon>Bacteria</taxon>
        <taxon>Pseudomonadati</taxon>
        <taxon>Pseudomonadota</taxon>
        <taxon>Alphaproteobacteria</taxon>
        <taxon>Rhodobacterales</taxon>
        <taxon>Paracoccaceae</taxon>
        <taxon>Paroceanicella</taxon>
    </lineage>
</organism>
<dbReference type="RefSeq" id="WP_138572303.1">
    <property type="nucleotide sequence ID" value="NZ_CP040818.1"/>
</dbReference>
<proteinExistence type="inferred from homology"/>
<dbReference type="PRINTS" id="PR00081">
    <property type="entry name" value="GDHRDH"/>
</dbReference>
<dbReference type="EMBL" id="CP040818">
    <property type="protein sequence ID" value="QDL91643.1"/>
    <property type="molecule type" value="Genomic_DNA"/>
</dbReference>
<feature type="domain" description="Ketoreductase" evidence="4">
    <location>
        <begin position="4"/>
        <end position="203"/>
    </location>
</feature>
<dbReference type="OrthoDB" id="9808814at2"/>
<dbReference type="InterPro" id="IPR002347">
    <property type="entry name" value="SDR_fam"/>
</dbReference>
<dbReference type="SUPFAM" id="SSF51735">
    <property type="entry name" value="NAD(P)-binding Rossmann-fold domains"/>
    <property type="match status" value="1"/>
</dbReference>
<evidence type="ECO:0000313" key="6">
    <source>
        <dbReference type="Proteomes" id="UP000305888"/>
    </source>
</evidence>
<evidence type="ECO:0000256" key="3">
    <source>
        <dbReference type="RuleBase" id="RU000363"/>
    </source>
</evidence>
<dbReference type="KEGG" id="ppru:FDP22_07490"/>
<dbReference type="InterPro" id="IPR036291">
    <property type="entry name" value="NAD(P)-bd_dom_sf"/>
</dbReference>
<dbReference type="SMART" id="SM00822">
    <property type="entry name" value="PKS_KR"/>
    <property type="match status" value="1"/>
</dbReference>
<dbReference type="Proteomes" id="UP000305888">
    <property type="component" value="Chromosome"/>
</dbReference>
<reference evidence="5 6" key="1">
    <citation type="submission" date="2019-06" db="EMBL/GenBank/DDBJ databases">
        <title>Genome sequence of Rhodobacteraceae bacterium D4M1.</title>
        <authorList>
            <person name="Cao J."/>
        </authorList>
    </citation>
    <scope>NUCLEOTIDE SEQUENCE [LARGE SCALE GENOMIC DNA]</scope>
    <source>
        <strain evidence="5 6">D4M1</strain>
    </source>
</reference>
<evidence type="ECO:0000256" key="1">
    <source>
        <dbReference type="ARBA" id="ARBA00006484"/>
    </source>
</evidence>
<accession>A0A5B8FZG1</accession>
<keyword evidence="2" id="KW-0560">Oxidoreductase</keyword>
<dbReference type="GO" id="GO:0016491">
    <property type="term" value="F:oxidoreductase activity"/>
    <property type="evidence" value="ECO:0007669"/>
    <property type="project" value="UniProtKB-KW"/>
</dbReference>